<keyword evidence="2" id="KW-1185">Reference proteome</keyword>
<protein>
    <submittedName>
        <fullName evidence="1">Uncharacterized protein</fullName>
    </submittedName>
</protein>
<name>A0ACC1JTU6_9FUNG</name>
<gene>
    <name evidence="1" type="ORF">IWQ57_004051</name>
</gene>
<dbReference type="Proteomes" id="UP001140234">
    <property type="component" value="Unassembled WGS sequence"/>
</dbReference>
<comment type="caution">
    <text evidence="1">The sequence shown here is derived from an EMBL/GenBank/DDBJ whole genome shotgun (WGS) entry which is preliminary data.</text>
</comment>
<accession>A0ACC1JTU6</accession>
<organism evidence="1 2">
    <name type="scientific">Coemansia nantahalensis</name>
    <dbReference type="NCBI Taxonomy" id="2789366"/>
    <lineage>
        <taxon>Eukaryota</taxon>
        <taxon>Fungi</taxon>
        <taxon>Fungi incertae sedis</taxon>
        <taxon>Zoopagomycota</taxon>
        <taxon>Kickxellomycotina</taxon>
        <taxon>Kickxellomycetes</taxon>
        <taxon>Kickxellales</taxon>
        <taxon>Kickxellaceae</taxon>
        <taxon>Coemansia</taxon>
    </lineage>
</organism>
<reference evidence="1" key="1">
    <citation type="submission" date="2022-07" db="EMBL/GenBank/DDBJ databases">
        <title>Phylogenomic reconstructions and comparative analyses of Kickxellomycotina fungi.</title>
        <authorList>
            <person name="Reynolds N.K."/>
            <person name="Stajich J.E."/>
            <person name="Barry K."/>
            <person name="Grigoriev I.V."/>
            <person name="Crous P."/>
            <person name="Smith M.E."/>
        </authorList>
    </citation>
    <scope>NUCLEOTIDE SEQUENCE</scope>
    <source>
        <strain evidence="1">CBS 109366</strain>
    </source>
</reference>
<sequence length="154" mass="16014">MATTAASVLSHVRQVAAVCRQRNGFDAFCFGAMRLVSAEPGRVCGEIEVTRGYLNAIGGTHGGWLSTLVDVGGSLAIATHGFQTTGVSTDLSVSFLAPSGEGATVSFDARVLKLGRTLAYTQVDIHSGDTLIATGRHTKFVGREQARASSKAAE</sequence>
<proteinExistence type="predicted"/>
<dbReference type="EMBL" id="JANBUJ010001486">
    <property type="protein sequence ID" value="KAJ2767193.1"/>
    <property type="molecule type" value="Genomic_DNA"/>
</dbReference>
<evidence type="ECO:0000313" key="1">
    <source>
        <dbReference type="EMBL" id="KAJ2767193.1"/>
    </source>
</evidence>
<evidence type="ECO:0000313" key="2">
    <source>
        <dbReference type="Proteomes" id="UP001140234"/>
    </source>
</evidence>